<comment type="subcellular location">
    <subcellularLocation>
        <location evidence="1">Membrane</location>
        <topology evidence="1">Multi-pass membrane protein</topology>
    </subcellularLocation>
</comment>
<feature type="transmembrane region" description="Helical" evidence="6">
    <location>
        <begin position="252"/>
        <end position="273"/>
    </location>
</feature>
<feature type="transmembrane region" description="Helical" evidence="6">
    <location>
        <begin position="193"/>
        <end position="211"/>
    </location>
</feature>
<evidence type="ECO:0000256" key="5">
    <source>
        <dbReference type="ARBA" id="ARBA00023136"/>
    </source>
</evidence>
<dbReference type="InterPro" id="IPR050638">
    <property type="entry name" value="AA-Vitamin_Transporters"/>
</dbReference>
<organism evidence="8 9">
    <name type="scientific">Pseudanabaena frigida</name>
    <dbReference type="NCBI Taxonomy" id="945775"/>
    <lineage>
        <taxon>Bacteria</taxon>
        <taxon>Bacillati</taxon>
        <taxon>Cyanobacteriota</taxon>
        <taxon>Cyanophyceae</taxon>
        <taxon>Pseudanabaenales</taxon>
        <taxon>Pseudanabaenaceae</taxon>
        <taxon>Pseudanabaena</taxon>
    </lineage>
</organism>
<feature type="transmembrane region" description="Helical" evidence="6">
    <location>
        <begin position="130"/>
        <end position="148"/>
    </location>
</feature>
<feature type="domain" description="EamA" evidence="7">
    <location>
        <begin position="12"/>
        <end position="147"/>
    </location>
</feature>
<keyword evidence="5 6" id="KW-0472">Membrane</keyword>
<dbReference type="Gene3D" id="1.10.3730.20">
    <property type="match status" value="1"/>
</dbReference>
<feature type="transmembrane region" description="Helical" evidence="6">
    <location>
        <begin position="12"/>
        <end position="35"/>
    </location>
</feature>
<evidence type="ECO:0000256" key="2">
    <source>
        <dbReference type="ARBA" id="ARBA00007362"/>
    </source>
</evidence>
<feature type="domain" description="EamA" evidence="7">
    <location>
        <begin position="162"/>
        <end position="302"/>
    </location>
</feature>
<accession>A0A2W4XZC2</accession>
<keyword evidence="3 6" id="KW-0812">Transmembrane</keyword>
<evidence type="ECO:0000313" key="9">
    <source>
        <dbReference type="Proteomes" id="UP000249467"/>
    </source>
</evidence>
<dbReference type="Pfam" id="PF00892">
    <property type="entry name" value="EamA"/>
    <property type="match status" value="2"/>
</dbReference>
<evidence type="ECO:0000259" key="7">
    <source>
        <dbReference type="Pfam" id="PF00892"/>
    </source>
</evidence>
<dbReference type="SUPFAM" id="SSF103481">
    <property type="entry name" value="Multidrug resistance efflux transporter EmrE"/>
    <property type="match status" value="2"/>
</dbReference>
<name>A0A2W4XZC2_9CYAN</name>
<evidence type="ECO:0000313" key="8">
    <source>
        <dbReference type="EMBL" id="PZO40621.1"/>
    </source>
</evidence>
<dbReference type="Proteomes" id="UP000249467">
    <property type="component" value="Unassembled WGS sequence"/>
</dbReference>
<evidence type="ECO:0000256" key="4">
    <source>
        <dbReference type="ARBA" id="ARBA00022989"/>
    </source>
</evidence>
<protein>
    <submittedName>
        <fullName evidence="8">EamA family transporter</fullName>
    </submittedName>
</protein>
<dbReference type="EMBL" id="QBML01000014">
    <property type="protein sequence ID" value="PZO40621.1"/>
    <property type="molecule type" value="Genomic_DNA"/>
</dbReference>
<keyword evidence="4 6" id="KW-1133">Transmembrane helix</keyword>
<feature type="transmembrane region" description="Helical" evidence="6">
    <location>
        <begin position="223"/>
        <end position="240"/>
    </location>
</feature>
<comment type="similarity">
    <text evidence="2">Belongs to the EamA transporter family.</text>
</comment>
<feature type="transmembrane region" description="Helical" evidence="6">
    <location>
        <begin position="41"/>
        <end position="61"/>
    </location>
</feature>
<dbReference type="InterPro" id="IPR037185">
    <property type="entry name" value="EmrE-like"/>
</dbReference>
<feature type="transmembrane region" description="Helical" evidence="6">
    <location>
        <begin position="73"/>
        <end position="93"/>
    </location>
</feature>
<feature type="transmembrane region" description="Helical" evidence="6">
    <location>
        <begin position="160"/>
        <end position="181"/>
    </location>
</feature>
<evidence type="ECO:0000256" key="3">
    <source>
        <dbReference type="ARBA" id="ARBA00022692"/>
    </source>
</evidence>
<gene>
    <name evidence="8" type="ORF">DCF19_12095</name>
</gene>
<comment type="caution">
    <text evidence="8">The sequence shown here is derived from an EMBL/GenBank/DDBJ whole genome shotgun (WGS) entry which is preliminary data.</text>
</comment>
<reference evidence="8 9" key="1">
    <citation type="submission" date="2018-04" db="EMBL/GenBank/DDBJ databases">
        <authorList>
            <person name="Go L.Y."/>
            <person name="Mitchell J.A."/>
        </authorList>
    </citation>
    <scope>NUCLEOTIDE SEQUENCE [LARGE SCALE GENOMIC DNA]</scope>
    <source>
        <strain evidence="8">ULC066bin1</strain>
    </source>
</reference>
<feature type="transmembrane region" description="Helical" evidence="6">
    <location>
        <begin position="105"/>
        <end position="123"/>
    </location>
</feature>
<feature type="transmembrane region" description="Helical" evidence="6">
    <location>
        <begin position="285"/>
        <end position="303"/>
    </location>
</feature>
<sequence length="309" mass="33624">MLLHQVSGRSRLGLALSLLTVLLWGFLAIALKIVLQELDPFTVTWFRFTIAGIVLGFYLALRQQLPTWQQLQKIPLPIFLTAVVGLSANYILFLTGLGKTSANNAQVLAQLSPVIMGLASLIIFKEKYTYKQWVGVAVLIFGLVLFSHEQIRSLVSALDSYMWGNVLLVFGSIVWAFYGLAQKQLLLNLPSTSVMLCLYLSAATLFVPMAHPIKLLSLSGSHMAILIFCAFNTLIAYGAFASALEHWEASRVSAILTLTPLVTLGASALLPVFAPHLLPPSSLSLLSWFGAIAVVCGSLMTSLSSKLRS</sequence>
<evidence type="ECO:0000256" key="6">
    <source>
        <dbReference type="SAM" id="Phobius"/>
    </source>
</evidence>
<dbReference type="AlphaFoldDB" id="A0A2W4XZC2"/>
<dbReference type="PANTHER" id="PTHR32322:SF9">
    <property type="entry name" value="AMINO-ACID METABOLITE EFFLUX PUMP-RELATED"/>
    <property type="match status" value="1"/>
</dbReference>
<evidence type="ECO:0000256" key="1">
    <source>
        <dbReference type="ARBA" id="ARBA00004141"/>
    </source>
</evidence>
<dbReference type="InterPro" id="IPR000620">
    <property type="entry name" value="EamA_dom"/>
</dbReference>
<dbReference type="GO" id="GO:0016020">
    <property type="term" value="C:membrane"/>
    <property type="evidence" value="ECO:0007669"/>
    <property type="project" value="UniProtKB-SubCell"/>
</dbReference>
<dbReference type="PANTHER" id="PTHR32322">
    <property type="entry name" value="INNER MEMBRANE TRANSPORTER"/>
    <property type="match status" value="1"/>
</dbReference>
<proteinExistence type="inferred from homology"/>
<reference evidence="8 9" key="2">
    <citation type="submission" date="2018-06" db="EMBL/GenBank/DDBJ databases">
        <title>Metagenomic assembly of (sub)arctic Cyanobacteria and their associated microbiome from non-axenic cultures.</title>
        <authorList>
            <person name="Baurain D."/>
        </authorList>
    </citation>
    <scope>NUCLEOTIDE SEQUENCE [LARGE SCALE GENOMIC DNA]</scope>
    <source>
        <strain evidence="8">ULC066bin1</strain>
    </source>
</reference>